<feature type="transmembrane region" description="Helical" evidence="5">
    <location>
        <begin position="76"/>
        <end position="105"/>
    </location>
</feature>
<evidence type="ECO:0000256" key="1">
    <source>
        <dbReference type="ARBA" id="ARBA00004141"/>
    </source>
</evidence>
<evidence type="ECO:0000256" key="2">
    <source>
        <dbReference type="ARBA" id="ARBA00022692"/>
    </source>
</evidence>
<keyword evidence="4 5" id="KW-0472">Membrane</keyword>
<dbReference type="GO" id="GO:0016020">
    <property type="term" value="C:membrane"/>
    <property type="evidence" value="ECO:0007669"/>
    <property type="project" value="UniProtKB-SubCell"/>
</dbReference>
<evidence type="ECO:0000313" key="8">
    <source>
        <dbReference type="Proteomes" id="UP000031166"/>
    </source>
</evidence>
<dbReference type="AlphaFoldDB" id="A0A0B4DX16"/>
<feature type="transmembrane region" description="Helical" evidence="5">
    <location>
        <begin position="193"/>
        <end position="213"/>
    </location>
</feature>
<feature type="transmembrane region" description="Helical" evidence="5">
    <location>
        <begin position="170"/>
        <end position="187"/>
    </location>
</feature>
<feature type="domain" description="Yip1" evidence="6">
    <location>
        <begin position="21"/>
        <end position="185"/>
    </location>
</feature>
<gene>
    <name evidence="7" type="ORF">RM53_06085</name>
</gene>
<keyword evidence="3 5" id="KW-1133">Transmembrane helix</keyword>
<accession>A0A0B4DX16</accession>
<feature type="transmembrane region" description="Helical" evidence="5">
    <location>
        <begin position="125"/>
        <end position="158"/>
    </location>
</feature>
<proteinExistence type="predicted"/>
<dbReference type="STRING" id="172043.RM53_06085"/>
<dbReference type="InterPro" id="IPR006977">
    <property type="entry name" value="Yip1_dom"/>
</dbReference>
<keyword evidence="2 5" id="KW-0812">Transmembrane</keyword>
<feature type="transmembrane region" description="Helical" evidence="5">
    <location>
        <begin position="45"/>
        <end position="64"/>
    </location>
</feature>
<sequence>MTDPTTQSQPAVDPALVARVKGILLQPKTEWLKIDGEFATTKSLFTRYAMILAAIGPVCSLLGGQLMPIMGMKLSIVGAIVVALVSYGMSLLGVFLVGLIINALAPNFGGTANKVQAMKLAVYSWTAAWLAGVFGLIPMLGILAILGLYSFYLLFVGLPILMKVPEDKKVGYFIVTVIAGVVMYFIISAIVGAISMSFVAASVGMAGLAGMGAGY</sequence>
<organism evidence="7 8">
    <name type="scientific">Brevundimonas nasdae</name>
    <dbReference type="NCBI Taxonomy" id="172043"/>
    <lineage>
        <taxon>Bacteria</taxon>
        <taxon>Pseudomonadati</taxon>
        <taxon>Pseudomonadota</taxon>
        <taxon>Alphaproteobacteria</taxon>
        <taxon>Caulobacterales</taxon>
        <taxon>Caulobacteraceae</taxon>
        <taxon>Brevundimonas</taxon>
    </lineage>
</organism>
<reference evidence="7 8" key="1">
    <citation type="submission" date="2014-12" db="EMBL/GenBank/DDBJ databases">
        <title>Genome sequencing of Brevundimonas nasdae TPW30.</title>
        <authorList>
            <person name="Tan P.W."/>
            <person name="Chan K.-G."/>
        </authorList>
    </citation>
    <scope>NUCLEOTIDE SEQUENCE [LARGE SCALE GENOMIC DNA]</scope>
    <source>
        <strain evidence="7 8">TPW30</strain>
    </source>
</reference>
<dbReference type="Pfam" id="PF04893">
    <property type="entry name" value="Yip1"/>
    <property type="match status" value="1"/>
</dbReference>
<evidence type="ECO:0000256" key="4">
    <source>
        <dbReference type="ARBA" id="ARBA00023136"/>
    </source>
</evidence>
<evidence type="ECO:0000256" key="5">
    <source>
        <dbReference type="SAM" id="Phobius"/>
    </source>
</evidence>
<protein>
    <recommendedName>
        <fullName evidence="6">Yip1 domain-containing protein</fullName>
    </recommendedName>
</protein>
<evidence type="ECO:0000313" key="7">
    <source>
        <dbReference type="EMBL" id="KIC58783.1"/>
    </source>
</evidence>
<dbReference type="EMBL" id="JWSY01000009">
    <property type="protein sequence ID" value="KIC58783.1"/>
    <property type="molecule type" value="Genomic_DNA"/>
</dbReference>
<evidence type="ECO:0000259" key="6">
    <source>
        <dbReference type="Pfam" id="PF04893"/>
    </source>
</evidence>
<comment type="caution">
    <text evidence="7">The sequence shown here is derived from an EMBL/GenBank/DDBJ whole genome shotgun (WGS) entry which is preliminary data.</text>
</comment>
<comment type="subcellular location">
    <subcellularLocation>
        <location evidence="1">Membrane</location>
        <topology evidence="1">Multi-pass membrane protein</topology>
    </subcellularLocation>
</comment>
<dbReference type="Proteomes" id="UP000031166">
    <property type="component" value="Unassembled WGS sequence"/>
</dbReference>
<name>A0A0B4DX16_9CAUL</name>
<evidence type="ECO:0000256" key="3">
    <source>
        <dbReference type="ARBA" id="ARBA00022989"/>
    </source>
</evidence>
<dbReference type="RefSeq" id="WP_039245222.1">
    <property type="nucleotide sequence ID" value="NZ_JWSY01000009.1"/>
</dbReference>